<dbReference type="InterPro" id="IPR051798">
    <property type="entry name" value="Class-II_PLP-Dep_Aminotrans"/>
</dbReference>
<dbReference type="InterPro" id="IPR015424">
    <property type="entry name" value="PyrdxlP-dep_Trfase"/>
</dbReference>
<dbReference type="InterPro" id="IPR004839">
    <property type="entry name" value="Aminotransferase_I/II_large"/>
</dbReference>
<comment type="similarity">
    <text evidence="5">Belongs to the class-II pyridoxal-phosphate-dependent aminotransferase family. MalY/PatB cystathionine beta-lyase subfamily.</text>
</comment>
<sequence length="391" mass="45262">MKYNFNKLVNRDNTFSVKWNFNKELLGYEDVIPMWIADMDFETVPEVKEALINRCSHGIYGYSKNTESYHEAVIEWMKKRHGFIIKKEWLTESPGVVTAVNTIIRTFSRPGDKVVVQRPVYYPFFKAIENNGCHIVNNPLKFNGVKYSMDFEDLDKKLKDSRVKIMVLCSPHNPVGRVWQKQELEKLGKLCLKHNVLVISDEIHSDLIYKEYKHIPFASICKEFADISITCTAPSKTFNLAGLQTSNIIIPNEKLRTAYNLTMENTGINRLNLFGYIACETAYRKGEEWVSQLIDYLEGNKEFLKQYVKTNIPKLKVIEPEGTYLIWIDCRELGMTKSELKVFMLEKAGVAFDEGYIFGKEGEGFERINIACQRSILEKALKRIKKAIDTI</sequence>
<keyword evidence="4" id="KW-0456">Lyase</keyword>
<dbReference type="InterPro" id="IPR015421">
    <property type="entry name" value="PyrdxlP-dep_Trfase_major"/>
</dbReference>
<gene>
    <name evidence="7" type="ORF">GCM10008906_19400</name>
</gene>
<dbReference type="Gene3D" id="3.90.1150.10">
    <property type="entry name" value="Aspartate Aminotransferase, domain 1"/>
    <property type="match status" value="1"/>
</dbReference>
<evidence type="ECO:0000256" key="3">
    <source>
        <dbReference type="ARBA" id="ARBA00022898"/>
    </source>
</evidence>
<dbReference type="InterPro" id="IPR027619">
    <property type="entry name" value="C-S_lyase_PatB-like"/>
</dbReference>
<proteinExistence type="inferred from homology"/>
<dbReference type="SUPFAM" id="SSF53383">
    <property type="entry name" value="PLP-dependent transferases"/>
    <property type="match status" value="1"/>
</dbReference>
<keyword evidence="7" id="KW-0032">Aminotransferase</keyword>
<keyword evidence="8" id="KW-1185">Reference proteome</keyword>
<dbReference type="Proteomes" id="UP001501510">
    <property type="component" value="Unassembled WGS sequence"/>
</dbReference>
<dbReference type="NCBIfam" id="TIGR04350">
    <property type="entry name" value="C_S_lyase_PatB"/>
    <property type="match status" value="1"/>
</dbReference>
<evidence type="ECO:0000313" key="8">
    <source>
        <dbReference type="Proteomes" id="UP001501510"/>
    </source>
</evidence>
<reference evidence="7 8" key="1">
    <citation type="journal article" date="2019" name="Int. J. Syst. Evol. Microbiol.">
        <title>The Global Catalogue of Microorganisms (GCM) 10K type strain sequencing project: providing services to taxonomists for standard genome sequencing and annotation.</title>
        <authorList>
            <consortium name="The Broad Institute Genomics Platform"/>
            <consortium name="The Broad Institute Genome Sequencing Center for Infectious Disease"/>
            <person name="Wu L."/>
            <person name="Ma J."/>
        </authorList>
    </citation>
    <scope>NUCLEOTIDE SEQUENCE [LARGE SCALE GENOMIC DNA]</scope>
    <source>
        <strain evidence="7 8">JCM 1407</strain>
    </source>
</reference>
<accession>A0ABN1JHN6</accession>
<organism evidence="7 8">
    <name type="scientific">Clostridium oceanicum</name>
    <dbReference type="NCBI Taxonomy" id="1543"/>
    <lineage>
        <taxon>Bacteria</taxon>
        <taxon>Bacillati</taxon>
        <taxon>Bacillota</taxon>
        <taxon>Clostridia</taxon>
        <taxon>Eubacteriales</taxon>
        <taxon>Clostridiaceae</taxon>
        <taxon>Clostridium</taxon>
    </lineage>
</organism>
<evidence type="ECO:0000256" key="1">
    <source>
        <dbReference type="ARBA" id="ARBA00001933"/>
    </source>
</evidence>
<dbReference type="CDD" id="cd00609">
    <property type="entry name" value="AAT_like"/>
    <property type="match status" value="1"/>
</dbReference>
<evidence type="ECO:0000313" key="7">
    <source>
        <dbReference type="EMBL" id="GAA0739993.1"/>
    </source>
</evidence>
<dbReference type="InterPro" id="IPR015422">
    <property type="entry name" value="PyrdxlP-dep_Trfase_small"/>
</dbReference>
<keyword evidence="3" id="KW-0663">Pyridoxal phosphate</keyword>
<comment type="cofactor">
    <cofactor evidence="1">
        <name>pyridoxal 5'-phosphate</name>
        <dbReference type="ChEBI" id="CHEBI:597326"/>
    </cofactor>
</comment>
<keyword evidence="7" id="KW-0808">Transferase</keyword>
<dbReference type="EMBL" id="BAAACG010000009">
    <property type="protein sequence ID" value="GAA0739993.1"/>
    <property type="molecule type" value="Genomic_DNA"/>
</dbReference>
<dbReference type="PANTHER" id="PTHR43525:SF1">
    <property type="entry name" value="PROTEIN MALY"/>
    <property type="match status" value="1"/>
</dbReference>
<feature type="domain" description="Aminotransferase class I/classII large" evidence="6">
    <location>
        <begin position="30"/>
        <end position="384"/>
    </location>
</feature>
<dbReference type="EC" id="4.4.1.13" evidence="2"/>
<comment type="caution">
    <text evidence="7">The sequence shown here is derived from an EMBL/GenBank/DDBJ whole genome shotgun (WGS) entry which is preliminary data.</text>
</comment>
<name>A0ABN1JHN6_9CLOT</name>
<evidence type="ECO:0000256" key="5">
    <source>
        <dbReference type="ARBA" id="ARBA00037974"/>
    </source>
</evidence>
<evidence type="ECO:0000256" key="4">
    <source>
        <dbReference type="ARBA" id="ARBA00023239"/>
    </source>
</evidence>
<dbReference type="RefSeq" id="WP_343761186.1">
    <property type="nucleotide sequence ID" value="NZ_BAAACG010000009.1"/>
</dbReference>
<evidence type="ECO:0000256" key="2">
    <source>
        <dbReference type="ARBA" id="ARBA00012224"/>
    </source>
</evidence>
<dbReference type="Pfam" id="PF00155">
    <property type="entry name" value="Aminotran_1_2"/>
    <property type="match status" value="1"/>
</dbReference>
<protein>
    <recommendedName>
        <fullName evidence="2">cysteine-S-conjugate beta-lyase</fullName>
        <ecNumber evidence="2">4.4.1.13</ecNumber>
    </recommendedName>
</protein>
<dbReference type="PANTHER" id="PTHR43525">
    <property type="entry name" value="PROTEIN MALY"/>
    <property type="match status" value="1"/>
</dbReference>
<dbReference type="GO" id="GO:0008483">
    <property type="term" value="F:transaminase activity"/>
    <property type="evidence" value="ECO:0007669"/>
    <property type="project" value="UniProtKB-KW"/>
</dbReference>
<dbReference type="Gene3D" id="3.40.640.10">
    <property type="entry name" value="Type I PLP-dependent aspartate aminotransferase-like (Major domain)"/>
    <property type="match status" value="1"/>
</dbReference>
<evidence type="ECO:0000259" key="6">
    <source>
        <dbReference type="Pfam" id="PF00155"/>
    </source>
</evidence>